<dbReference type="Proteomes" id="UP001558850">
    <property type="component" value="Unassembled WGS sequence"/>
</dbReference>
<accession>A0ACC6U1T1</accession>
<keyword evidence="1" id="KW-0328">Glycosyltransferase</keyword>
<reference evidence="1" key="1">
    <citation type="submission" date="2024-07" db="EMBL/GenBank/DDBJ databases">
        <title>A survey of Mimosa microsymbionts across Brazilian biomes reveals a high diversity of Paraburkholderia nodulating endemic species, but also that Cupriavidus is common as a symbiont of widespread species.</title>
        <authorList>
            <person name="Rouws L."/>
            <person name="Barauna A."/>
            <person name="Beukes C."/>
            <person name="Rouws J.R.C."/>
            <person name="De Faria S.M."/>
            <person name="Gross E."/>
            <person name="Bueno Dos Reis Junior F."/>
            <person name="Simon M.F."/>
            <person name="Maluk M."/>
            <person name="Odee D.W."/>
            <person name="Kenicer G."/>
            <person name="Young J.P.W."/>
            <person name="Reis V.M."/>
            <person name="Zilli J."/>
            <person name="James E.K."/>
        </authorList>
    </citation>
    <scope>NUCLEOTIDE SEQUENCE</scope>
    <source>
        <strain evidence="1">EG181B</strain>
    </source>
</reference>
<evidence type="ECO:0000313" key="2">
    <source>
        <dbReference type="Proteomes" id="UP001558850"/>
    </source>
</evidence>
<keyword evidence="1" id="KW-0808">Transferase</keyword>
<proteinExistence type="predicted"/>
<dbReference type="EC" id="2.4.-.-" evidence="1"/>
<name>A0ACC6U1T1_9BURK</name>
<keyword evidence="2" id="KW-1185">Reference proteome</keyword>
<organism evidence="1 2">
    <name type="scientific">Paraburkholderia phymatum</name>
    <dbReference type="NCBI Taxonomy" id="148447"/>
    <lineage>
        <taxon>Bacteria</taxon>
        <taxon>Pseudomonadati</taxon>
        <taxon>Pseudomonadota</taxon>
        <taxon>Betaproteobacteria</taxon>
        <taxon>Burkholderiales</taxon>
        <taxon>Burkholderiaceae</taxon>
        <taxon>Paraburkholderia</taxon>
    </lineage>
</organism>
<protein>
    <submittedName>
        <fullName evidence="1">Glycosyltransferase family 2 protein</fullName>
        <ecNumber evidence="1">2.4.-.-</ecNumber>
    </submittedName>
</protein>
<comment type="caution">
    <text evidence="1">The sequence shown here is derived from an EMBL/GenBank/DDBJ whole genome shotgun (WGS) entry which is preliminary data.</text>
</comment>
<sequence length="295" mass="32904">MQTEIDDGQSVLVPVVYLAKVSQQNMSVAAISGPFMLAACIANFRVRVIDLSRNFGKEAALTAGIDDAEGVAVIPFDADLQDPPEVIAQLVERWRDGYDVVVAKRVERSTDSFAKRGTAALFYRVHNAVADIVIPENVGDFRLMSRQVVESLKQLPENRRFMKGLFAWVGFRTAQIEYVRRSRVCGKTKFSGWKLWNLALEGLTSFSTLPLRVWTYIGGITAALAIFYAGYLIVRTWLRGVDVPGYASIITAVLFLGGMQLVGIGVIGEYVGRIYMESKHRPVYVVRDRYRLGQP</sequence>
<evidence type="ECO:0000313" key="1">
    <source>
        <dbReference type="EMBL" id="MEX3933648.1"/>
    </source>
</evidence>
<dbReference type="EMBL" id="JBFRCH010000008">
    <property type="protein sequence ID" value="MEX3933648.1"/>
    <property type="molecule type" value="Genomic_DNA"/>
</dbReference>
<gene>
    <name evidence="1" type="ORF">AB4Y32_17875</name>
</gene>